<dbReference type="GO" id="GO:0005634">
    <property type="term" value="C:nucleus"/>
    <property type="evidence" value="ECO:0007669"/>
    <property type="project" value="TreeGrafter"/>
</dbReference>
<comment type="caution">
    <text evidence="3">The sequence shown here is derived from an EMBL/GenBank/DDBJ whole genome shotgun (WGS) entry which is preliminary data.</text>
</comment>
<dbReference type="AlphaFoldDB" id="A0A2T7PA55"/>
<dbReference type="OrthoDB" id="196547at2759"/>
<dbReference type="Proteomes" id="UP000245119">
    <property type="component" value="Linkage Group LG5"/>
</dbReference>
<evidence type="ECO:0000256" key="1">
    <source>
        <dbReference type="SAM" id="MobiDB-lite"/>
    </source>
</evidence>
<dbReference type="InterPro" id="IPR001478">
    <property type="entry name" value="PDZ"/>
</dbReference>
<dbReference type="InterPro" id="IPR036034">
    <property type="entry name" value="PDZ_sf"/>
</dbReference>
<keyword evidence="4" id="KW-1185">Reference proteome</keyword>
<feature type="compositionally biased region" description="Acidic residues" evidence="1">
    <location>
        <begin position="338"/>
        <end position="362"/>
    </location>
</feature>
<feature type="region of interest" description="Disordered" evidence="1">
    <location>
        <begin position="1"/>
        <end position="48"/>
    </location>
</feature>
<dbReference type="PANTHER" id="PTHR45945:SF3">
    <property type="entry name" value="REGULATOR OF G-PROTEIN SIGNALING LOCO"/>
    <property type="match status" value="1"/>
</dbReference>
<dbReference type="Gene3D" id="2.30.42.10">
    <property type="match status" value="1"/>
</dbReference>
<feature type="compositionally biased region" description="Basic residues" evidence="1">
    <location>
        <begin position="164"/>
        <end position="174"/>
    </location>
</feature>
<proteinExistence type="predicted"/>
<dbReference type="Pfam" id="PF00595">
    <property type="entry name" value="PDZ"/>
    <property type="match status" value="1"/>
</dbReference>
<reference evidence="3 4" key="1">
    <citation type="submission" date="2018-04" db="EMBL/GenBank/DDBJ databases">
        <title>The genome of golden apple snail Pomacea canaliculata provides insight into stress tolerance and invasive adaptation.</title>
        <authorList>
            <person name="Liu C."/>
            <person name="Liu B."/>
            <person name="Ren Y."/>
            <person name="Zhang Y."/>
            <person name="Wang H."/>
            <person name="Li S."/>
            <person name="Jiang F."/>
            <person name="Yin L."/>
            <person name="Zhang G."/>
            <person name="Qian W."/>
            <person name="Fan W."/>
        </authorList>
    </citation>
    <scope>NUCLEOTIDE SEQUENCE [LARGE SCALE GENOMIC DNA]</scope>
    <source>
        <strain evidence="3">SZHN2017</strain>
        <tissue evidence="3">Muscle</tissue>
    </source>
</reference>
<dbReference type="STRING" id="400727.A0A2T7PA55"/>
<dbReference type="InterPro" id="IPR046995">
    <property type="entry name" value="RGS10/12/14-like"/>
</dbReference>
<evidence type="ECO:0000313" key="3">
    <source>
        <dbReference type="EMBL" id="PVD30300.1"/>
    </source>
</evidence>
<feature type="compositionally biased region" description="Basic and acidic residues" evidence="1">
    <location>
        <begin position="249"/>
        <end position="273"/>
    </location>
</feature>
<name>A0A2T7PA55_POMCA</name>
<dbReference type="GO" id="GO:0005886">
    <property type="term" value="C:plasma membrane"/>
    <property type="evidence" value="ECO:0007669"/>
    <property type="project" value="TreeGrafter"/>
</dbReference>
<organism evidence="3 4">
    <name type="scientific">Pomacea canaliculata</name>
    <name type="common">Golden apple snail</name>
    <dbReference type="NCBI Taxonomy" id="400727"/>
    <lineage>
        <taxon>Eukaryota</taxon>
        <taxon>Metazoa</taxon>
        <taxon>Spiralia</taxon>
        <taxon>Lophotrochozoa</taxon>
        <taxon>Mollusca</taxon>
        <taxon>Gastropoda</taxon>
        <taxon>Caenogastropoda</taxon>
        <taxon>Architaenioglossa</taxon>
        <taxon>Ampullarioidea</taxon>
        <taxon>Ampullariidae</taxon>
        <taxon>Pomacea</taxon>
    </lineage>
</organism>
<feature type="region of interest" description="Disordered" evidence="1">
    <location>
        <begin position="147"/>
        <end position="279"/>
    </location>
</feature>
<evidence type="ECO:0000259" key="2">
    <source>
        <dbReference type="PROSITE" id="PS50106"/>
    </source>
</evidence>
<feature type="region of interest" description="Disordered" evidence="1">
    <location>
        <begin position="337"/>
        <end position="369"/>
    </location>
</feature>
<dbReference type="GO" id="GO:0005737">
    <property type="term" value="C:cytoplasm"/>
    <property type="evidence" value="ECO:0007669"/>
    <property type="project" value="TreeGrafter"/>
</dbReference>
<sequence length="404" mass="44116">MLRFRYVPDGNSQRSRSEERVRSSSSLSGGQQNVPHSPPRCAASTRPAPRVKANVIVSRRTSEKVRDVLHPQEFVRRRDSSSPVKSEQGQNPCILSCIVGGSPADLAGLKAGDYLYVVNGINVSRALHDDVVRMVGQSTGTLELQVAENYNSSDSSEDDYSPRTKTRYPNRVRLRQQTAGTKQLPGMASRPLPQRPTDMKASHGKQRNHVPIGAESSVPASLAYPLSSAGDEKSPADYNEQTNAHRHAHYESIKVGKSDGRYRSAKTHSKDAESSTTDTTGEGFAFTTIQNGPVVSTAKISSGISKRPLSRAQELQTKNINPPVSREGVIKYGHAVDDGQDLDHDENEQNIDESETEEEEEGIPPVEHGTRAVVGYIGSIELPGNATRPNQRLQLYAVLLDVSE</sequence>
<dbReference type="EMBL" id="PZQS01000005">
    <property type="protein sequence ID" value="PVD30300.1"/>
    <property type="molecule type" value="Genomic_DNA"/>
</dbReference>
<dbReference type="PANTHER" id="PTHR45945">
    <property type="entry name" value="REGULATOR OF G-PROTEIN SIGNALING LOCO"/>
    <property type="match status" value="1"/>
</dbReference>
<gene>
    <name evidence="3" type="ORF">C0Q70_09564</name>
</gene>
<dbReference type="SUPFAM" id="SSF50156">
    <property type="entry name" value="PDZ domain-like"/>
    <property type="match status" value="1"/>
</dbReference>
<feature type="domain" description="PDZ" evidence="2">
    <location>
        <begin position="94"/>
        <end position="150"/>
    </location>
</feature>
<dbReference type="GO" id="GO:0005096">
    <property type="term" value="F:GTPase activator activity"/>
    <property type="evidence" value="ECO:0007669"/>
    <property type="project" value="InterPro"/>
</dbReference>
<evidence type="ECO:0000313" key="4">
    <source>
        <dbReference type="Proteomes" id="UP000245119"/>
    </source>
</evidence>
<accession>A0A2T7PA55</accession>
<dbReference type="PROSITE" id="PS50106">
    <property type="entry name" value="PDZ"/>
    <property type="match status" value="1"/>
</dbReference>
<dbReference type="SMART" id="SM00228">
    <property type="entry name" value="PDZ"/>
    <property type="match status" value="1"/>
</dbReference>
<protein>
    <recommendedName>
        <fullName evidence="2">PDZ domain-containing protein</fullName>
    </recommendedName>
</protein>
<dbReference type="GO" id="GO:0008277">
    <property type="term" value="P:regulation of G protein-coupled receptor signaling pathway"/>
    <property type="evidence" value="ECO:0007669"/>
    <property type="project" value="TreeGrafter"/>
</dbReference>